<dbReference type="NCBIfam" id="NF008488">
    <property type="entry name" value="PRK11396.1"/>
    <property type="match status" value="1"/>
</dbReference>
<dbReference type="PATRIC" id="fig|545.11.peg.224"/>
<reference evidence="2" key="1">
    <citation type="submission" date="2014-06" db="EMBL/GenBank/DDBJ databases">
        <authorList>
            <person name="Urmite Genomes Urmite Genomes"/>
        </authorList>
    </citation>
    <scope>NUCLEOTIDE SEQUENCE</scope>
</reference>
<proteinExistence type="inferred from homology"/>
<dbReference type="InterPro" id="IPR023482">
    <property type="entry name" value="Uncharacterised_Ves"/>
</dbReference>
<dbReference type="HAMAP" id="MF_01591">
    <property type="entry name" value="Ves"/>
    <property type="match status" value="1"/>
</dbReference>
<name>A0A078LA26_CITKO</name>
<dbReference type="InterPro" id="IPR011051">
    <property type="entry name" value="RmlC_Cupin_sf"/>
</dbReference>
<gene>
    <name evidence="1 2" type="primary">ves</name>
    <name evidence="2" type="ORF">BN1086_01751</name>
    <name evidence="3" type="ORF">NCTC11075_05600</name>
</gene>
<evidence type="ECO:0000313" key="2">
    <source>
        <dbReference type="EMBL" id="CDZ83625.1"/>
    </source>
</evidence>
<evidence type="ECO:0000313" key="4">
    <source>
        <dbReference type="Proteomes" id="UP000270272"/>
    </source>
</evidence>
<protein>
    <recommendedName>
        <fullName evidence="1">Protein Ves</fullName>
    </recommendedName>
</protein>
<evidence type="ECO:0000313" key="3">
    <source>
        <dbReference type="EMBL" id="VEB94673.1"/>
    </source>
</evidence>
<dbReference type="SUPFAM" id="SSF51182">
    <property type="entry name" value="RmlC-like cupins"/>
    <property type="match status" value="1"/>
</dbReference>
<dbReference type="RefSeq" id="WP_047457383.1">
    <property type="nucleotide sequence ID" value="NZ_AP023452.1"/>
</dbReference>
<dbReference type="InterPro" id="IPR010282">
    <property type="entry name" value="Uncharacterised_HutD/Ves"/>
</dbReference>
<dbReference type="Pfam" id="PF05962">
    <property type="entry name" value="HutD"/>
    <property type="match status" value="1"/>
</dbReference>
<comment type="similarity">
    <text evidence="1">Belongs to the Ves family.</text>
</comment>
<organism evidence="2">
    <name type="scientific">Citrobacter koseri</name>
    <name type="common">Citrobacter diversus</name>
    <dbReference type="NCBI Taxonomy" id="545"/>
    <lineage>
        <taxon>Bacteria</taxon>
        <taxon>Pseudomonadati</taxon>
        <taxon>Pseudomonadota</taxon>
        <taxon>Gammaproteobacteria</taxon>
        <taxon>Enterobacterales</taxon>
        <taxon>Enterobacteriaceae</taxon>
        <taxon>Citrobacter</taxon>
    </lineage>
</organism>
<dbReference type="EMBL" id="LK931336">
    <property type="protein sequence ID" value="CDZ83625.1"/>
    <property type="molecule type" value="Genomic_DNA"/>
</dbReference>
<dbReference type="EMBL" id="LR134204">
    <property type="protein sequence ID" value="VEB94673.1"/>
    <property type="molecule type" value="Genomic_DNA"/>
</dbReference>
<dbReference type="PANTHER" id="PTHR37943">
    <property type="entry name" value="PROTEIN VES"/>
    <property type="match status" value="1"/>
</dbReference>
<reference evidence="3 4" key="2">
    <citation type="submission" date="2018-12" db="EMBL/GenBank/DDBJ databases">
        <authorList>
            <consortium name="Pathogen Informatics"/>
        </authorList>
    </citation>
    <scope>NUCLEOTIDE SEQUENCE [LARGE SCALE GENOMIC DNA]</scope>
    <source>
        <strain evidence="3 4">NCTC11075</strain>
    </source>
</reference>
<evidence type="ECO:0000256" key="1">
    <source>
        <dbReference type="HAMAP-Rule" id="MF_01591"/>
    </source>
</evidence>
<dbReference type="PANTHER" id="PTHR37943:SF1">
    <property type="entry name" value="PROTEIN VES"/>
    <property type="match status" value="1"/>
</dbReference>
<accession>A0A078LA26</accession>
<dbReference type="InterPro" id="IPR014710">
    <property type="entry name" value="RmlC-like_jellyroll"/>
</dbReference>
<dbReference type="CDD" id="cd20293">
    <property type="entry name" value="cupin_HutD_N"/>
    <property type="match status" value="1"/>
</dbReference>
<sequence length="191" mass="21384">MEYFDIRKMPVNLWRNGAGETREICCFPPATRDFHWRASIASIAGNGEFSLFPGVERVITLLEGGEVMLEGVNTFTHTLKRHQPFTFAGDSVVKATLSEGQMSMDLNIMTRRDRCKAKVRVADRTFTTFGSRGGVVFVISGAWQLGDKLLTADQGACWHDGKHTLRLLKPEGQLLFSEITWLPGYTPDTVQ</sequence>
<dbReference type="Gene3D" id="2.60.120.10">
    <property type="entry name" value="Jelly Rolls"/>
    <property type="match status" value="1"/>
</dbReference>
<dbReference type="Proteomes" id="UP000270272">
    <property type="component" value="Chromosome"/>
</dbReference>
<dbReference type="AlphaFoldDB" id="A0A078LA26"/>